<name>A0A9E5MKU9_9GAMM</name>
<dbReference type="PANTHER" id="PTHR43802:SF1">
    <property type="entry name" value="IP11341P-RELATED"/>
    <property type="match status" value="1"/>
</dbReference>
<evidence type="ECO:0000313" key="3">
    <source>
        <dbReference type="Proteomes" id="UP000787472"/>
    </source>
</evidence>
<proteinExistence type="inferred from homology"/>
<organism evidence="2 3">
    <name type="scientific">Pseudomaricurvus hydrocarbonicus</name>
    <dbReference type="NCBI Taxonomy" id="1470433"/>
    <lineage>
        <taxon>Bacteria</taxon>
        <taxon>Pseudomonadati</taxon>
        <taxon>Pseudomonadota</taxon>
        <taxon>Gammaproteobacteria</taxon>
        <taxon>Cellvibrionales</taxon>
        <taxon>Cellvibrionaceae</taxon>
        <taxon>Pseudomaricurvus</taxon>
    </lineage>
</organism>
<dbReference type="GO" id="GO:0003824">
    <property type="term" value="F:catalytic activity"/>
    <property type="evidence" value="ECO:0007669"/>
    <property type="project" value="UniProtKB-ARBA"/>
</dbReference>
<keyword evidence="3" id="KW-1185">Reference proteome</keyword>
<evidence type="ECO:0000313" key="2">
    <source>
        <dbReference type="EMBL" id="NHO65872.1"/>
    </source>
</evidence>
<dbReference type="CDD" id="cd06558">
    <property type="entry name" value="crotonase-like"/>
    <property type="match status" value="1"/>
</dbReference>
<dbReference type="Pfam" id="PF00378">
    <property type="entry name" value="ECH_1"/>
    <property type="match status" value="1"/>
</dbReference>
<accession>A0A9E5MKU9</accession>
<dbReference type="Gene3D" id="3.90.226.10">
    <property type="entry name" value="2-enoyl-CoA Hydratase, Chain A, domain 1"/>
    <property type="match status" value="1"/>
</dbReference>
<comment type="similarity">
    <text evidence="1">Belongs to the enoyl-CoA hydratase/isomerase family.</text>
</comment>
<evidence type="ECO:0000256" key="1">
    <source>
        <dbReference type="ARBA" id="ARBA00005254"/>
    </source>
</evidence>
<sequence>MTTLPDYETLVLERQDRVLTITMNRPELMNAVNLRLHEELAEVFYFAAKDTDSDIVVFTGAGRAFSAGGDLDHILSNATNPELFDEEVRLAKRIVFSMLDLDKPLICRMNGHAVGLGATLALFCDVIFAADTAKIGDPHVAIGLVAGDGGAVIWPQLIGLCRAKEYLLSGELLTATKAADIGLINHCVAADQLDDSVAAYCARLQKNSRNAVRWTKVLLNQELKRVTHSLLETGLAYEAVSIRSEDHKNAVKAMQEKANSKKP</sequence>
<gene>
    <name evidence="2" type="ORF">G8770_10000</name>
</gene>
<dbReference type="AlphaFoldDB" id="A0A9E5MKU9"/>
<dbReference type="PANTHER" id="PTHR43802">
    <property type="entry name" value="ENOYL-COA HYDRATASE"/>
    <property type="match status" value="1"/>
</dbReference>
<dbReference type="InterPro" id="IPR014748">
    <property type="entry name" value="Enoyl-CoA_hydra_C"/>
</dbReference>
<comment type="caution">
    <text evidence="2">The sequence shown here is derived from an EMBL/GenBank/DDBJ whole genome shotgun (WGS) entry which is preliminary data.</text>
</comment>
<dbReference type="Proteomes" id="UP000787472">
    <property type="component" value="Unassembled WGS sequence"/>
</dbReference>
<protein>
    <submittedName>
        <fullName evidence="2">Enoyl-CoA hydratase/isomerase family protein</fullName>
    </submittedName>
</protein>
<dbReference type="EMBL" id="JAAONZ010000006">
    <property type="protein sequence ID" value="NHO65872.1"/>
    <property type="molecule type" value="Genomic_DNA"/>
</dbReference>
<dbReference type="SUPFAM" id="SSF52096">
    <property type="entry name" value="ClpP/crotonase"/>
    <property type="match status" value="1"/>
</dbReference>
<dbReference type="InterPro" id="IPR001753">
    <property type="entry name" value="Enoyl-CoA_hydra/iso"/>
</dbReference>
<dbReference type="Gene3D" id="1.10.12.10">
    <property type="entry name" value="Lyase 2-enoyl-coa Hydratase, Chain A, domain 2"/>
    <property type="match status" value="1"/>
</dbReference>
<dbReference type="InterPro" id="IPR029045">
    <property type="entry name" value="ClpP/crotonase-like_dom_sf"/>
</dbReference>
<reference evidence="2" key="1">
    <citation type="submission" date="2020-03" db="EMBL/GenBank/DDBJ databases">
        <authorList>
            <person name="Guo F."/>
        </authorList>
    </citation>
    <scope>NUCLEOTIDE SEQUENCE</scope>
    <source>
        <strain evidence="2">JCM 30134</strain>
    </source>
</reference>